<accession>A0ABY7E2V1</accession>
<feature type="non-terminal residue" evidence="1">
    <location>
        <position position="1"/>
    </location>
</feature>
<dbReference type="Proteomes" id="UP001164746">
    <property type="component" value="Chromosome 5"/>
</dbReference>
<dbReference type="SUPFAM" id="SSF50814">
    <property type="entry name" value="Lipocalins"/>
    <property type="match status" value="1"/>
</dbReference>
<dbReference type="EMBL" id="CP111016">
    <property type="protein sequence ID" value="WAR04342.1"/>
    <property type="molecule type" value="Genomic_DNA"/>
</dbReference>
<dbReference type="Gene3D" id="2.40.128.20">
    <property type="match status" value="1"/>
</dbReference>
<sequence length="200" mass="22830">MSAYDQFEKLFCGEWKFDKAENAEEFCNNAKMSPEDKQMLMNISPDILFQRKGDSFLQTYRLAPGVKPSFTNGVFVQEIYSQLPGKCDLVVDGKMEGDYLVTMTAEETQMFKTVHPDMLYQRKGDSLVQTYRFGPGAEMSVTIKFGEEYVSKDTTEPPRWHNKVKPSFTNGVFVQEIYSQLPGKCDLVVDGKMEGDYLVV</sequence>
<reference evidence="1" key="1">
    <citation type="submission" date="2022-11" db="EMBL/GenBank/DDBJ databases">
        <title>Centuries of genome instability and evolution in soft-shell clam transmissible cancer (bioRxiv).</title>
        <authorList>
            <person name="Hart S.F.M."/>
            <person name="Yonemitsu M.A."/>
            <person name="Giersch R.M."/>
            <person name="Beal B.F."/>
            <person name="Arriagada G."/>
            <person name="Davis B.W."/>
            <person name="Ostrander E.A."/>
            <person name="Goff S.P."/>
            <person name="Metzger M.J."/>
        </authorList>
    </citation>
    <scope>NUCLEOTIDE SEQUENCE</scope>
    <source>
        <strain evidence="1">MELC-2E11</strain>
        <tissue evidence="1">Siphon/mantle</tissue>
    </source>
</reference>
<gene>
    <name evidence="1" type="ORF">MAR_019711</name>
</gene>
<organism evidence="1 2">
    <name type="scientific">Mya arenaria</name>
    <name type="common">Soft-shell clam</name>
    <dbReference type="NCBI Taxonomy" id="6604"/>
    <lineage>
        <taxon>Eukaryota</taxon>
        <taxon>Metazoa</taxon>
        <taxon>Spiralia</taxon>
        <taxon>Lophotrochozoa</taxon>
        <taxon>Mollusca</taxon>
        <taxon>Bivalvia</taxon>
        <taxon>Autobranchia</taxon>
        <taxon>Heteroconchia</taxon>
        <taxon>Euheterodonta</taxon>
        <taxon>Imparidentia</taxon>
        <taxon>Neoheterodontei</taxon>
        <taxon>Myida</taxon>
        <taxon>Myoidea</taxon>
        <taxon>Myidae</taxon>
        <taxon>Mya</taxon>
    </lineage>
</organism>
<proteinExistence type="predicted"/>
<evidence type="ECO:0000313" key="1">
    <source>
        <dbReference type="EMBL" id="WAR04342.1"/>
    </source>
</evidence>
<evidence type="ECO:0000313" key="2">
    <source>
        <dbReference type="Proteomes" id="UP001164746"/>
    </source>
</evidence>
<name>A0ABY7E2V1_MYAAR</name>
<protein>
    <submittedName>
        <fullName evidence="1">Uncharacterized protein</fullName>
    </submittedName>
</protein>
<dbReference type="InterPro" id="IPR012674">
    <property type="entry name" value="Calycin"/>
</dbReference>
<keyword evidence="2" id="KW-1185">Reference proteome</keyword>